<name>A0A9D4ILM2_DREPO</name>
<keyword evidence="4" id="KW-1185">Reference proteome</keyword>
<sequence>MGVTSKGAPQNTSDLVTEPSLLLTTPGVTGDGAPEDKSDTTLLAVKIAVPLVVVGLLSGALTAVVCIYLKRKKRQTSSDGDHTTAANSAASEHAYYLSPIDNECHEYETIK</sequence>
<proteinExistence type="predicted"/>
<comment type="caution">
    <text evidence="3">The sequence shown here is derived from an EMBL/GenBank/DDBJ whole genome shotgun (WGS) entry which is preliminary data.</text>
</comment>
<keyword evidence="2" id="KW-1133">Transmembrane helix</keyword>
<gene>
    <name evidence="3" type="ORF">DPMN_158027</name>
</gene>
<evidence type="ECO:0000313" key="4">
    <source>
        <dbReference type="Proteomes" id="UP000828390"/>
    </source>
</evidence>
<accession>A0A9D4ILM2</accession>
<dbReference type="Proteomes" id="UP000828390">
    <property type="component" value="Unassembled WGS sequence"/>
</dbReference>
<keyword evidence="2" id="KW-0812">Transmembrane</keyword>
<keyword evidence="2" id="KW-0472">Membrane</keyword>
<dbReference type="AlphaFoldDB" id="A0A9D4ILM2"/>
<evidence type="ECO:0000256" key="2">
    <source>
        <dbReference type="SAM" id="Phobius"/>
    </source>
</evidence>
<feature type="transmembrane region" description="Helical" evidence="2">
    <location>
        <begin position="47"/>
        <end position="69"/>
    </location>
</feature>
<feature type="region of interest" description="Disordered" evidence="1">
    <location>
        <begin position="1"/>
        <end position="36"/>
    </location>
</feature>
<reference evidence="3" key="2">
    <citation type="submission" date="2020-11" db="EMBL/GenBank/DDBJ databases">
        <authorList>
            <person name="McCartney M.A."/>
            <person name="Auch B."/>
            <person name="Kono T."/>
            <person name="Mallez S."/>
            <person name="Becker A."/>
            <person name="Gohl D.M."/>
            <person name="Silverstein K.A.T."/>
            <person name="Koren S."/>
            <person name="Bechman K.B."/>
            <person name="Herman A."/>
            <person name="Abrahante J.E."/>
            <person name="Garbe J."/>
        </authorList>
    </citation>
    <scope>NUCLEOTIDE SEQUENCE</scope>
    <source>
        <strain evidence="3">Duluth1</strain>
        <tissue evidence="3">Whole animal</tissue>
    </source>
</reference>
<reference evidence="3" key="1">
    <citation type="journal article" date="2019" name="bioRxiv">
        <title>The Genome of the Zebra Mussel, Dreissena polymorpha: A Resource for Invasive Species Research.</title>
        <authorList>
            <person name="McCartney M.A."/>
            <person name="Auch B."/>
            <person name="Kono T."/>
            <person name="Mallez S."/>
            <person name="Zhang Y."/>
            <person name="Obille A."/>
            <person name="Becker A."/>
            <person name="Abrahante J.E."/>
            <person name="Garbe J."/>
            <person name="Badalamenti J.P."/>
            <person name="Herman A."/>
            <person name="Mangelson H."/>
            <person name="Liachko I."/>
            <person name="Sullivan S."/>
            <person name="Sone E.D."/>
            <person name="Koren S."/>
            <person name="Silverstein K.A.T."/>
            <person name="Beckman K.B."/>
            <person name="Gohl D.M."/>
        </authorList>
    </citation>
    <scope>NUCLEOTIDE SEQUENCE</scope>
    <source>
        <strain evidence="3">Duluth1</strain>
        <tissue evidence="3">Whole animal</tissue>
    </source>
</reference>
<protein>
    <submittedName>
        <fullName evidence="3">Uncharacterized protein</fullName>
    </submittedName>
</protein>
<evidence type="ECO:0000313" key="3">
    <source>
        <dbReference type="EMBL" id="KAH3780216.1"/>
    </source>
</evidence>
<dbReference type="EMBL" id="JAIWYP010000008">
    <property type="protein sequence ID" value="KAH3780216.1"/>
    <property type="molecule type" value="Genomic_DNA"/>
</dbReference>
<organism evidence="3 4">
    <name type="scientific">Dreissena polymorpha</name>
    <name type="common">Zebra mussel</name>
    <name type="synonym">Mytilus polymorpha</name>
    <dbReference type="NCBI Taxonomy" id="45954"/>
    <lineage>
        <taxon>Eukaryota</taxon>
        <taxon>Metazoa</taxon>
        <taxon>Spiralia</taxon>
        <taxon>Lophotrochozoa</taxon>
        <taxon>Mollusca</taxon>
        <taxon>Bivalvia</taxon>
        <taxon>Autobranchia</taxon>
        <taxon>Heteroconchia</taxon>
        <taxon>Euheterodonta</taxon>
        <taxon>Imparidentia</taxon>
        <taxon>Neoheterodontei</taxon>
        <taxon>Myida</taxon>
        <taxon>Dreissenoidea</taxon>
        <taxon>Dreissenidae</taxon>
        <taxon>Dreissena</taxon>
    </lineage>
</organism>
<evidence type="ECO:0000256" key="1">
    <source>
        <dbReference type="SAM" id="MobiDB-lite"/>
    </source>
</evidence>